<organism evidence="8 9">
    <name type="scientific">Dichomitus squalens</name>
    <dbReference type="NCBI Taxonomy" id="114155"/>
    <lineage>
        <taxon>Eukaryota</taxon>
        <taxon>Fungi</taxon>
        <taxon>Dikarya</taxon>
        <taxon>Basidiomycota</taxon>
        <taxon>Agaricomycotina</taxon>
        <taxon>Agaricomycetes</taxon>
        <taxon>Polyporales</taxon>
        <taxon>Polyporaceae</taxon>
        <taxon>Dichomitus</taxon>
    </lineage>
</organism>
<protein>
    <submittedName>
        <fullName evidence="8">TrkH-domain-containing protein</fullName>
    </submittedName>
</protein>
<evidence type="ECO:0000256" key="2">
    <source>
        <dbReference type="ARBA" id="ARBA00022448"/>
    </source>
</evidence>
<dbReference type="GO" id="GO:0140107">
    <property type="term" value="F:high-affinity potassium ion transmembrane transporter activity"/>
    <property type="evidence" value="ECO:0007669"/>
    <property type="project" value="TreeGrafter"/>
</dbReference>
<evidence type="ECO:0000256" key="3">
    <source>
        <dbReference type="ARBA" id="ARBA00022692"/>
    </source>
</evidence>
<evidence type="ECO:0000313" key="8">
    <source>
        <dbReference type="EMBL" id="TBU58845.1"/>
    </source>
</evidence>
<evidence type="ECO:0000256" key="4">
    <source>
        <dbReference type="ARBA" id="ARBA00022989"/>
    </source>
</evidence>
<evidence type="ECO:0000256" key="6">
    <source>
        <dbReference type="ARBA" id="ARBA00023136"/>
    </source>
</evidence>
<dbReference type="Proteomes" id="UP000292082">
    <property type="component" value="Unassembled WGS sequence"/>
</dbReference>
<keyword evidence="4 7" id="KW-1133">Transmembrane helix</keyword>
<keyword evidence="2" id="KW-0813">Transport</keyword>
<dbReference type="PANTHER" id="PTHR31064:SF30">
    <property type="entry name" value="HIGH-AFFINITY POTASSIUM TRANSPORT PROTEIN-RELATED"/>
    <property type="match status" value="1"/>
</dbReference>
<name>A0A4Q9PWD6_9APHY</name>
<proteinExistence type="predicted"/>
<feature type="transmembrane region" description="Helical" evidence="7">
    <location>
        <begin position="487"/>
        <end position="505"/>
    </location>
</feature>
<feature type="transmembrane region" description="Helical" evidence="7">
    <location>
        <begin position="25"/>
        <end position="45"/>
    </location>
</feature>
<gene>
    <name evidence="8" type="ORF">BD310DRAFT_818632</name>
</gene>
<evidence type="ECO:0000313" key="9">
    <source>
        <dbReference type="Proteomes" id="UP000292082"/>
    </source>
</evidence>
<dbReference type="PANTHER" id="PTHR31064">
    <property type="entry name" value="POTASSIUM TRANSPORT PROTEIN DDB_G0292412-RELATED"/>
    <property type="match status" value="1"/>
</dbReference>
<keyword evidence="6 7" id="KW-0472">Membrane</keyword>
<dbReference type="GO" id="GO:1990573">
    <property type="term" value="P:potassium ion import across plasma membrane"/>
    <property type="evidence" value="ECO:0007669"/>
    <property type="project" value="TreeGrafter"/>
</dbReference>
<accession>A0A4Q9PWD6</accession>
<dbReference type="GO" id="GO:0030007">
    <property type="term" value="P:intracellular potassium ion homeostasis"/>
    <property type="evidence" value="ECO:0007669"/>
    <property type="project" value="TreeGrafter"/>
</dbReference>
<dbReference type="InterPro" id="IPR003445">
    <property type="entry name" value="Cat_transpt"/>
</dbReference>
<feature type="transmembrane region" description="Helical" evidence="7">
    <location>
        <begin position="57"/>
        <end position="78"/>
    </location>
</feature>
<feature type="transmembrane region" description="Helical" evidence="7">
    <location>
        <begin position="715"/>
        <end position="734"/>
    </location>
</feature>
<keyword evidence="9" id="KW-1185">Reference proteome</keyword>
<feature type="transmembrane region" description="Helical" evidence="7">
    <location>
        <begin position="84"/>
        <end position="105"/>
    </location>
</feature>
<feature type="transmembrane region" description="Helical" evidence="7">
    <location>
        <begin position="741"/>
        <end position="760"/>
    </location>
</feature>
<evidence type="ECO:0000256" key="1">
    <source>
        <dbReference type="ARBA" id="ARBA00004141"/>
    </source>
</evidence>
<feature type="transmembrane region" description="Helical" evidence="7">
    <location>
        <begin position="552"/>
        <end position="576"/>
    </location>
</feature>
<sequence length="814" mass="90243">MAILDSLRDHYAQVRQWIEDEVNFFRLHLVYFTFVPLIAAGIFYGANGEFHIPFIDALFLCYSALTVTGLSTVNLSTLTVFQQAILFVLMIGGDVTIVAWVMVLVRLRYFRAHIIETHRKKTIFQSFRDRVGVIVSGVGKSTPARHPEDGTEKHETYGSHGIQASDGIGAALAAGGATGLGLGIALGAGDDQMEKAHAAQLESAWNDSHSIRIEVNSPRSTARASPSEDFMTHVGTEEHERGIVADVHSFTSSPRSGAIPLQSPISPPVQRMHFAAGVQDVPSGNMRRRPGVPVPRRRTIIVPPKMEYAPNGQLVLGQREKDQGLGGFPGPFILGRRLARRYFPTLYRKLSTLVHVEPRPARKGKLKWLSEGLSDLVIGRNSEFNTDELSDEQLEELGGIERTCRYRALRMLNWIVISYFIGTQLVSFTLFAPWLSTTHAYDDVFNSQFRLVNKSWYVRMLTHVVGSYTGGGMSLVDAGMVPFQKAYLMIFGMMFAILAGNHGLVSVQVHGSIIWICTKVVKDGGTNDQVLHFLLDHPRRCFLYLFPSHVTWFLVVVLILLTAIEWAAFIVLNIGLDVTSSLSAGVRALAGLFQSFAIRASGFAIVSLASTAPSFQFLCVIMMYIAIYPVALSIRSTNVYEEKSLGVFEPPEVDEDEEPNLDEKQPRRERIGKYFGWHLRRQLAFDIWWLVSGIFLICIIERTKIMDDVNAPWFNVFRIVFELVSAFGGIGLTLGIPTENFSFCGAFGPLSKLVVIIIMVRGRHRGLPVAIDRAILLPEELVPANHAASSQAVANSATPLPLDQVGERETGAKT</sequence>
<dbReference type="AlphaFoldDB" id="A0A4Q9PWD6"/>
<feature type="transmembrane region" description="Helical" evidence="7">
    <location>
        <begin position="683"/>
        <end position="703"/>
    </location>
</feature>
<dbReference type="GO" id="GO:0005886">
    <property type="term" value="C:plasma membrane"/>
    <property type="evidence" value="ECO:0007669"/>
    <property type="project" value="TreeGrafter"/>
</dbReference>
<keyword evidence="3 7" id="KW-0812">Transmembrane</keyword>
<keyword evidence="5" id="KW-0406">Ion transport</keyword>
<feature type="transmembrane region" description="Helical" evidence="7">
    <location>
        <begin position="412"/>
        <end position="436"/>
    </location>
</feature>
<evidence type="ECO:0000256" key="5">
    <source>
        <dbReference type="ARBA" id="ARBA00023065"/>
    </source>
</evidence>
<dbReference type="STRING" id="114155.A0A4Q9PWD6"/>
<dbReference type="Pfam" id="PF02386">
    <property type="entry name" value="TrkH"/>
    <property type="match status" value="1"/>
</dbReference>
<evidence type="ECO:0000256" key="7">
    <source>
        <dbReference type="SAM" id="Phobius"/>
    </source>
</evidence>
<dbReference type="EMBL" id="ML145120">
    <property type="protein sequence ID" value="TBU58845.1"/>
    <property type="molecule type" value="Genomic_DNA"/>
</dbReference>
<reference evidence="8 9" key="1">
    <citation type="submission" date="2019-01" db="EMBL/GenBank/DDBJ databases">
        <title>Draft genome sequences of three monokaryotic isolates of the white-rot basidiomycete fungus Dichomitus squalens.</title>
        <authorList>
            <consortium name="DOE Joint Genome Institute"/>
            <person name="Lopez S.C."/>
            <person name="Andreopoulos B."/>
            <person name="Pangilinan J."/>
            <person name="Lipzen A."/>
            <person name="Riley R."/>
            <person name="Ahrendt S."/>
            <person name="Ng V."/>
            <person name="Barry K."/>
            <person name="Daum C."/>
            <person name="Grigoriev I.V."/>
            <person name="Hilden K.S."/>
            <person name="Makela M.R."/>
            <person name="de Vries R.P."/>
        </authorList>
    </citation>
    <scope>NUCLEOTIDE SEQUENCE [LARGE SCALE GENOMIC DNA]</scope>
    <source>
        <strain evidence="8 9">CBS 464.89</strain>
    </source>
</reference>
<dbReference type="InterPro" id="IPR051143">
    <property type="entry name" value="TrkH_K-transport"/>
</dbReference>
<comment type="subcellular location">
    <subcellularLocation>
        <location evidence="1">Membrane</location>
        <topology evidence="1">Multi-pass membrane protein</topology>
    </subcellularLocation>
</comment>